<dbReference type="CDD" id="cd00858">
    <property type="entry name" value="GlyRS_anticodon"/>
    <property type="match status" value="1"/>
</dbReference>
<dbReference type="NCBIfam" id="TIGR00389">
    <property type="entry name" value="glyS_dimeric"/>
    <property type="match status" value="1"/>
</dbReference>
<feature type="domain" description="Aminoacyl-transfer RNA synthetases class-II family profile" evidence="9">
    <location>
        <begin position="5"/>
        <end position="370"/>
    </location>
</feature>
<evidence type="ECO:0000256" key="7">
    <source>
        <dbReference type="ARBA" id="ARBA00023146"/>
    </source>
</evidence>
<dbReference type="AlphaFoldDB" id="A0A1F6NRS3"/>
<sequence>MKSLESVVNFAKQKGFIFQSSEVYDGLAAVYDFGPLGILLKNNLQELWWKEMVQRHNNIYGLDAAILMHPRVWEASGHVASFSDPLVDCKECKMRHRADHLLETVGVQADDKMGIEVLNKLLQENNVVCPNCKGELTPARDFNLMLETQLSKTDDSSKVYLRPETAQGIYVNFKNVQTATRAKIPFGIAQVGKAFRNEITTKQFIFRTKEFSQMEMQYFVKPETAEKLYEDWKTSRLAWWESLGLKAENLRYHEHEKLAHYAKAAYDVEYNFPWGWKEIEGLHNRGDFDLTQHEKFSGKNLKYRDPETNEEYVPFIIEASSGLDRNVFTLLVDAYEELDARSGDEDAKHEKEVVLRIHKSLAPIKMAILPLSKKEPLQNICNEIQNTLSKTYMTQYDETGSIGKRYRRQDEIGTPYCITVDFDSLEDKKVTVRDRDTMEQERIGIDDLEKYFVEKFVV</sequence>
<dbReference type="PROSITE" id="PS50862">
    <property type="entry name" value="AA_TRNA_LIGASE_II"/>
    <property type="match status" value="1"/>
</dbReference>
<feature type="binding site" evidence="8">
    <location>
        <begin position="211"/>
        <end position="215"/>
    </location>
    <ligand>
        <name>substrate</name>
    </ligand>
</feature>
<dbReference type="CDD" id="cd00774">
    <property type="entry name" value="GlyRS-like_core"/>
    <property type="match status" value="1"/>
</dbReference>
<dbReference type="InterPro" id="IPR004154">
    <property type="entry name" value="Anticodon-bd"/>
</dbReference>
<dbReference type="Gene3D" id="3.30.930.10">
    <property type="entry name" value="Bira Bifunctional Protein, Domain 2"/>
    <property type="match status" value="1"/>
</dbReference>
<comment type="function">
    <text evidence="8">Catalyzes the attachment of glycine to tRNA(Gly).</text>
</comment>
<dbReference type="Gene3D" id="3.40.50.800">
    <property type="entry name" value="Anticodon-binding domain"/>
    <property type="match status" value="1"/>
</dbReference>
<evidence type="ECO:0000313" key="11">
    <source>
        <dbReference type="Proteomes" id="UP000178349"/>
    </source>
</evidence>
<feature type="binding site" evidence="8">
    <location>
        <begin position="206"/>
        <end position="211"/>
    </location>
    <ligand>
        <name>ATP</name>
        <dbReference type="ChEBI" id="CHEBI:30616"/>
    </ligand>
</feature>
<dbReference type="Proteomes" id="UP000178349">
    <property type="component" value="Unassembled WGS sequence"/>
</dbReference>
<dbReference type="GO" id="GO:0004081">
    <property type="term" value="F:bis(5'-nucleosyl)-tetraphosphatase (asymmetrical) activity"/>
    <property type="evidence" value="ECO:0007669"/>
    <property type="project" value="UniProtKB-ARBA"/>
</dbReference>
<dbReference type="InterPro" id="IPR006195">
    <property type="entry name" value="aa-tRNA-synth_II"/>
</dbReference>
<feature type="binding site" evidence="8">
    <location>
        <position position="97"/>
    </location>
    <ligand>
        <name>substrate</name>
    </ligand>
</feature>
<dbReference type="GO" id="GO:0004820">
    <property type="term" value="F:glycine-tRNA ligase activity"/>
    <property type="evidence" value="ECO:0007669"/>
    <property type="project" value="UniProtKB-UniRule"/>
</dbReference>
<dbReference type="GO" id="GO:0005737">
    <property type="term" value="C:cytoplasm"/>
    <property type="evidence" value="ECO:0007669"/>
    <property type="project" value="UniProtKB-SubCell"/>
</dbReference>
<dbReference type="SUPFAM" id="SSF55681">
    <property type="entry name" value="Class II aaRS and biotin synthetases"/>
    <property type="match status" value="1"/>
</dbReference>
<feature type="binding site" evidence="8">
    <location>
        <begin position="318"/>
        <end position="322"/>
    </location>
    <ligand>
        <name>substrate</name>
    </ligand>
</feature>
<dbReference type="Pfam" id="PF00587">
    <property type="entry name" value="tRNA-synt_2b"/>
    <property type="match status" value="1"/>
</dbReference>
<dbReference type="EC" id="6.1.1.14" evidence="8"/>
<dbReference type="SUPFAM" id="SSF52954">
    <property type="entry name" value="Class II aaRS ABD-related"/>
    <property type="match status" value="1"/>
</dbReference>
<gene>
    <name evidence="8" type="primary">glyQS</name>
    <name evidence="10" type="ORF">A2493_02180</name>
</gene>
<proteinExistence type="inferred from homology"/>
<reference evidence="10 11" key="1">
    <citation type="journal article" date="2016" name="Nat. Commun.">
        <title>Thousands of microbial genomes shed light on interconnected biogeochemical processes in an aquifer system.</title>
        <authorList>
            <person name="Anantharaman K."/>
            <person name="Brown C.T."/>
            <person name="Hug L.A."/>
            <person name="Sharon I."/>
            <person name="Castelle C.J."/>
            <person name="Probst A.J."/>
            <person name="Thomas B.C."/>
            <person name="Singh A."/>
            <person name="Wilkins M.J."/>
            <person name="Karaoz U."/>
            <person name="Brodie E.L."/>
            <person name="Williams K.H."/>
            <person name="Hubbard S.S."/>
            <person name="Banfield J.F."/>
        </authorList>
    </citation>
    <scope>NUCLEOTIDE SEQUENCE [LARGE SCALE GENOMIC DNA]</scope>
</reference>
<dbReference type="InterPro" id="IPR022961">
    <property type="entry name" value="Gly_tRNA_ligase_bac"/>
</dbReference>
<keyword evidence="2 8" id="KW-0963">Cytoplasm</keyword>
<dbReference type="InterPro" id="IPR036621">
    <property type="entry name" value="Anticodon-bd_dom_sf"/>
</dbReference>
<dbReference type="NCBIfam" id="NF003211">
    <property type="entry name" value="PRK04173.1"/>
    <property type="match status" value="1"/>
</dbReference>
<dbReference type="InterPro" id="IPR033731">
    <property type="entry name" value="GlyRS-like_core"/>
</dbReference>
<evidence type="ECO:0000256" key="5">
    <source>
        <dbReference type="ARBA" id="ARBA00022840"/>
    </source>
</evidence>
<dbReference type="GO" id="GO:0006426">
    <property type="term" value="P:glycyl-tRNA aminoacylation"/>
    <property type="evidence" value="ECO:0007669"/>
    <property type="project" value="UniProtKB-UniRule"/>
</dbReference>
<evidence type="ECO:0000313" key="10">
    <source>
        <dbReference type="EMBL" id="OGH86647.1"/>
    </source>
</evidence>
<feature type="binding site" evidence="8">
    <location>
        <position position="164"/>
    </location>
    <ligand>
        <name>substrate</name>
    </ligand>
</feature>
<dbReference type="PANTHER" id="PTHR10745">
    <property type="entry name" value="GLYCYL-TRNA SYNTHETASE/DNA POLYMERASE SUBUNIT GAMMA-2"/>
    <property type="match status" value="1"/>
</dbReference>
<dbReference type="GO" id="GO:1990742">
    <property type="term" value="C:microvesicle"/>
    <property type="evidence" value="ECO:0007669"/>
    <property type="project" value="UniProtKB-ARBA"/>
</dbReference>
<dbReference type="PRINTS" id="PR01043">
    <property type="entry name" value="TRNASYNTHGLY"/>
</dbReference>
<comment type="subcellular location">
    <subcellularLocation>
        <location evidence="8">Cytoplasm</location>
    </subcellularLocation>
</comment>
<evidence type="ECO:0000256" key="4">
    <source>
        <dbReference type="ARBA" id="ARBA00022741"/>
    </source>
</evidence>
<evidence type="ECO:0000256" key="1">
    <source>
        <dbReference type="ARBA" id="ARBA00008226"/>
    </source>
</evidence>
<feature type="binding site" evidence="8">
    <location>
        <begin position="322"/>
        <end position="325"/>
    </location>
    <ligand>
        <name>ATP</name>
        <dbReference type="ChEBI" id="CHEBI:30616"/>
    </ligand>
</feature>
<organism evidence="10 11">
    <name type="scientific">Candidatus Magasanikbacteria bacterium RIFOXYC12_FULL_33_11</name>
    <dbReference type="NCBI Taxonomy" id="1798701"/>
    <lineage>
        <taxon>Bacteria</taxon>
        <taxon>Candidatus Magasanikiibacteriota</taxon>
    </lineage>
</organism>
<dbReference type="InterPro" id="IPR002314">
    <property type="entry name" value="aa-tRNA-synt_IIb"/>
</dbReference>
<evidence type="ECO:0000259" key="9">
    <source>
        <dbReference type="PROSITE" id="PS50862"/>
    </source>
</evidence>
<dbReference type="InterPro" id="IPR002315">
    <property type="entry name" value="tRNA-synt_gly"/>
</dbReference>
<accession>A0A1F6NRS3</accession>
<dbReference type="InterPro" id="IPR045864">
    <property type="entry name" value="aa-tRNA-synth_II/BPL/LPL"/>
</dbReference>
<name>A0A1F6NRS3_9BACT</name>
<evidence type="ECO:0000256" key="8">
    <source>
        <dbReference type="HAMAP-Rule" id="MF_00253"/>
    </source>
</evidence>
<comment type="similarity">
    <text evidence="1 8">Belongs to the class-II aminoacyl-tRNA synthetase family.</text>
</comment>
<dbReference type="InterPro" id="IPR027031">
    <property type="entry name" value="Gly-tRNA_synthase/POLG2"/>
</dbReference>
<comment type="caution">
    <text evidence="10">The sequence shown here is derived from an EMBL/GenBank/DDBJ whole genome shotgun (WGS) entry which is preliminary data.</text>
</comment>
<feature type="binding site" evidence="8">
    <location>
        <begin position="196"/>
        <end position="198"/>
    </location>
    <ligand>
        <name>ATP</name>
        <dbReference type="ChEBI" id="CHEBI:30616"/>
    </ligand>
</feature>
<dbReference type="FunFam" id="3.40.50.800:FF:000002">
    <property type="entry name" value="Glycine--tRNA ligase"/>
    <property type="match status" value="1"/>
</dbReference>
<comment type="subunit">
    <text evidence="8">Homodimer.</text>
</comment>
<dbReference type="EMBL" id="MFQW01000007">
    <property type="protein sequence ID" value="OGH86647.1"/>
    <property type="molecule type" value="Genomic_DNA"/>
</dbReference>
<evidence type="ECO:0000256" key="3">
    <source>
        <dbReference type="ARBA" id="ARBA00022598"/>
    </source>
</evidence>
<dbReference type="GO" id="GO:0070062">
    <property type="term" value="C:extracellular exosome"/>
    <property type="evidence" value="ECO:0007669"/>
    <property type="project" value="UniProtKB-ARBA"/>
</dbReference>
<feature type="binding site" evidence="8">
    <location>
        <begin position="278"/>
        <end position="279"/>
    </location>
    <ligand>
        <name>ATP</name>
        <dbReference type="ChEBI" id="CHEBI:30616"/>
    </ligand>
</feature>
<dbReference type="PANTHER" id="PTHR10745:SF8">
    <property type="entry name" value="DNA POLYMERASE SUBUNIT GAMMA-2, MITOCHONDRIAL"/>
    <property type="match status" value="1"/>
</dbReference>
<comment type="catalytic activity">
    <reaction evidence="8">
        <text>tRNA(Gly) + glycine + ATP = glycyl-tRNA(Gly) + AMP + diphosphate</text>
        <dbReference type="Rhea" id="RHEA:16013"/>
        <dbReference type="Rhea" id="RHEA-COMP:9664"/>
        <dbReference type="Rhea" id="RHEA-COMP:9683"/>
        <dbReference type="ChEBI" id="CHEBI:30616"/>
        <dbReference type="ChEBI" id="CHEBI:33019"/>
        <dbReference type="ChEBI" id="CHEBI:57305"/>
        <dbReference type="ChEBI" id="CHEBI:78442"/>
        <dbReference type="ChEBI" id="CHEBI:78522"/>
        <dbReference type="ChEBI" id="CHEBI:456215"/>
        <dbReference type="EC" id="6.1.1.14"/>
    </reaction>
</comment>
<dbReference type="GO" id="GO:0005524">
    <property type="term" value="F:ATP binding"/>
    <property type="evidence" value="ECO:0007669"/>
    <property type="project" value="UniProtKB-UniRule"/>
</dbReference>
<dbReference type="GO" id="GO:0015966">
    <property type="term" value="P:diadenosine tetraphosphate biosynthetic process"/>
    <property type="evidence" value="ECO:0007669"/>
    <property type="project" value="UniProtKB-ARBA"/>
</dbReference>
<keyword evidence="3 8" id="KW-0436">Ligase</keyword>
<protein>
    <recommendedName>
        <fullName evidence="8">Glycine--tRNA ligase</fullName>
        <ecNumber evidence="8">6.1.1.14</ecNumber>
    </recommendedName>
    <alternativeName>
        <fullName evidence="8">Glycyl-tRNA synthetase</fullName>
        <shortName evidence="8">GlyRS</shortName>
    </alternativeName>
</protein>
<evidence type="ECO:0000256" key="2">
    <source>
        <dbReference type="ARBA" id="ARBA00022490"/>
    </source>
</evidence>
<dbReference type="HAMAP" id="MF_00253_B">
    <property type="entry name" value="Gly_tRNA_synth_B"/>
    <property type="match status" value="1"/>
</dbReference>
<evidence type="ECO:0000256" key="6">
    <source>
        <dbReference type="ARBA" id="ARBA00022917"/>
    </source>
</evidence>
<keyword evidence="4 8" id="KW-0547">Nucleotide-binding</keyword>
<keyword evidence="5 8" id="KW-0067">ATP-binding</keyword>
<keyword evidence="6 8" id="KW-0648">Protein biosynthesis</keyword>
<dbReference type="Pfam" id="PF03129">
    <property type="entry name" value="HGTP_anticodon"/>
    <property type="match status" value="1"/>
</dbReference>
<keyword evidence="7 8" id="KW-0030">Aminoacyl-tRNA synthetase</keyword>